<reference evidence="1 2" key="1">
    <citation type="journal article" date="2013" name="ISME J.">
        <title>Comparative genomics of pathogenic lineages of Vibrio nigripulchritudo identifies virulence-associated traits.</title>
        <authorList>
            <person name="Goudenege D."/>
            <person name="Labreuche Y."/>
            <person name="Krin E."/>
            <person name="Ansquer D."/>
            <person name="Mangenot S."/>
            <person name="Calteau A."/>
            <person name="Medigue C."/>
            <person name="Mazel D."/>
            <person name="Polz M.F."/>
            <person name="Le Roux F."/>
        </authorList>
    </citation>
    <scope>NUCLEOTIDE SEQUENCE [LARGE SCALE GENOMIC DNA]</scope>
    <source>
        <strain evidence="2">SnF1</strain>
    </source>
</reference>
<dbReference type="InterPro" id="IPR008727">
    <property type="entry name" value="PAAR_motif"/>
</dbReference>
<dbReference type="OrthoDB" id="9807902at2"/>
<dbReference type="STRING" id="28173.VIBNI_A2875"/>
<evidence type="ECO:0000313" key="1">
    <source>
        <dbReference type="EMBL" id="CCO58914.1"/>
    </source>
</evidence>
<dbReference type="CDD" id="cd14738">
    <property type="entry name" value="PAAR_2"/>
    <property type="match status" value="1"/>
</dbReference>
<accession>U4K8C8</accession>
<dbReference type="EMBL" id="FO203526">
    <property type="protein sequence ID" value="CCO58914.1"/>
    <property type="molecule type" value="Genomic_DNA"/>
</dbReference>
<dbReference type="AlphaFoldDB" id="U4K8C8"/>
<dbReference type="Pfam" id="PF05488">
    <property type="entry name" value="PAAR_motif"/>
    <property type="match status" value="1"/>
</dbReference>
<dbReference type="RefSeq" id="WP_022551510.1">
    <property type="nucleotide sequence ID" value="NC_022528.1"/>
</dbReference>
<evidence type="ECO:0000313" key="2">
    <source>
        <dbReference type="Proteomes" id="UP000016895"/>
    </source>
</evidence>
<dbReference type="KEGG" id="vni:VIBNI_A2875"/>
<keyword evidence="2" id="KW-1185">Reference proteome</keyword>
<dbReference type="Proteomes" id="UP000016895">
    <property type="component" value="Chromosome 1"/>
</dbReference>
<name>U4K8C8_9VIBR</name>
<proteinExistence type="predicted"/>
<gene>
    <name evidence="1" type="ORF">VIBNI_A2875</name>
</gene>
<sequence>MSKPAARVGDAHSCPDKTGRIPHVGCPVAAGSSNVLINSLPAARQGDMAVCIGPPDSISAGSSSVFINGLPAARMGDGTAHGGVVASGSGNVFIGDSGITVSSEIAEVAQIKERAKEEERTEYQSSKFFPIKSLVEAETLNLPMLKLCSVGQ</sequence>
<dbReference type="Gene3D" id="2.60.200.60">
    <property type="match status" value="2"/>
</dbReference>
<protein>
    <submittedName>
        <fullName evidence="1">Putative PAAR motif protein</fullName>
    </submittedName>
</protein>
<organism evidence="1 2">
    <name type="scientific">Vibrio nigripulchritudo</name>
    <dbReference type="NCBI Taxonomy" id="28173"/>
    <lineage>
        <taxon>Bacteria</taxon>
        <taxon>Pseudomonadati</taxon>
        <taxon>Pseudomonadota</taxon>
        <taxon>Gammaproteobacteria</taxon>
        <taxon>Vibrionales</taxon>
        <taxon>Vibrionaceae</taxon>
        <taxon>Vibrio</taxon>
    </lineage>
</organism>
<dbReference type="PATRIC" id="fig|1260221.3.peg.2739"/>